<keyword evidence="1" id="KW-0732">Signal</keyword>
<dbReference type="RefSeq" id="WP_107109691.1">
    <property type="nucleotide sequence ID" value="NZ_JACHBI010000004.1"/>
</dbReference>
<comment type="caution">
    <text evidence="2">The sequence shown here is derived from an EMBL/GenBank/DDBJ whole genome shotgun (WGS) entry which is preliminary data.</text>
</comment>
<accession>A0A7W8XQT5</accession>
<evidence type="ECO:0000256" key="1">
    <source>
        <dbReference type="SAM" id="SignalP"/>
    </source>
</evidence>
<feature type="signal peptide" evidence="1">
    <location>
        <begin position="1"/>
        <end position="27"/>
    </location>
</feature>
<keyword evidence="3" id="KW-1185">Reference proteome</keyword>
<protein>
    <submittedName>
        <fullName evidence="2">Uncharacterized protein</fullName>
    </submittedName>
</protein>
<reference evidence="2 3" key="1">
    <citation type="submission" date="2020-08" db="EMBL/GenBank/DDBJ databases">
        <title>Genomic Encyclopedia of Type Strains, Phase IV (KMG-V): Genome sequencing to study the core and pangenomes of soil and plant-associated prokaryotes.</title>
        <authorList>
            <person name="Whitman W."/>
        </authorList>
    </citation>
    <scope>NUCLEOTIDE SEQUENCE [LARGE SCALE GENOMIC DNA]</scope>
    <source>
        <strain evidence="2 3">SEMIA 4064</strain>
    </source>
</reference>
<dbReference type="AlphaFoldDB" id="A0A7W8XQT5"/>
<evidence type="ECO:0000313" key="3">
    <source>
        <dbReference type="Proteomes" id="UP000549882"/>
    </source>
</evidence>
<evidence type="ECO:0000313" key="2">
    <source>
        <dbReference type="EMBL" id="MBB5573908.1"/>
    </source>
</evidence>
<feature type="chain" id="PRO_5030736416" evidence="1">
    <location>
        <begin position="28"/>
        <end position="94"/>
    </location>
</feature>
<dbReference type="Proteomes" id="UP000549882">
    <property type="component" value="Unassembled WGS sequence"/>
</dbReference>
<organism evidence="2 3">
    <name type="scientific">Rhizobium paranaense</name>
    <dbReference type="NCBI Taxonomy" id="1650438"/>
    <lineage>
        <taxon>Bacteria</taxon>
        <taxon>Pseudomonadati</taxon>
        <taxon>Pseudomonadota</taxon>
        <taxon>Alphaproteobacteria</taxon>
        <taxon>Hyphomicrobiales</taxon>
        <taxon>Rhizobiaceae</taxon>
        <taxon>Rhizobium/Agrobacterium group</taxon>
        <taxon>Rhizobium</taxon>
    </lineage>
</organism>
<gene>
    <name evidence="2" type="ORF">GGD50_002530</name>
</gene>
<name>A0A7W8XQT5_9HYPH</name>
<sequence>MKTLALVIPSLISVTFALAFTVLGANAATTGNNNSAPCAKMVDSINEGLKTSTVSPADRKRARELVAEGLKRCKADDYSGADSYFLEALKMLHK</sequence>
<proteinExistence type="predicted"/>
<dbReference type="EMBL" id="JACHBI010000004">
    <property type="protein sequence ID" value="MBB5573908.1"/>
    <property type="molecule type" value="Genomic_DNA"/>
</dbReference>